<dbReference type="RefSeq" id="XP_025422357.1">
    <property type="nucleotide sequence ID" value="XM_025566572.1"/>
</dbReference>
<dbReference type="SUPFAM" id="SSF56784">
    <property type="entry name" value="HAD-like"/>
    <property type="match status" value="1"/>
</dbReference>
<dbReference type="AlphaFoldDB" id="A0A8B8GIM2"/>
<dbReference type="Gene3D" id="3.40.50.1000">
    <property type="entry name" value="HAD superfamily/HAD-like"/>
    <property type="match status" value="1"/>
</dbReference>
<evidence type="ECO:0000313" key="1">
    <source>
        <dbReference type="Proteomes" id="UP000694846"/>
    </source>
</evidence>
<dbReference type="GeneID" id="112692051"/>
<sequence>MKNKIYGVSDKYIKHQEYPFSSEQKLMAVKCINKYDDALQANGNVVGMTGDGINDSGALKKLILA</sequence>
<dbReference type="InterPro" id="IPR023214">
    <property type="entry name" value="HAD_sf"/>
</dbReference>
<proteinExistence type="predicted"/>
<organism evidence="1 2">
    <name type="scientific">Sipha flava</name>
    <name type="common">yellow sugarcane aphid</name>
    <dbReference type="NCBI Taxonomy" id="143950"/>
    <lineage>
        <taxon>Eukaryota</taxon>
        <taxon>Metazoa</taxon>
        <taxon>Ecdysozoa</taxon>
        <taxon>Arthropoda</taxon>
        <taxon>Hexapoda</taxon>
        <taxon>Insecta</taxon>
        <taxon>Pterygota</taxon>
        <taxon>Neoptera</taxon>
        <taxon>Paraneoptera</taxon>
        <taxon>Hemiptera</taxon>
        <taxon>Sternorrhyncha</taxon>
        <taxon>Aphidomorpha</taxon>
        <taxon>Aphidoidea</taxon>
        <taxon>Aphididae</taxon>
        <taxon>Sipha</taxon>
    </lineage>
</organism>
<name>A0A8B8GIM2_9HEMI</name>
<keyword evidence="1" id="KW-1185">Reference proteome</keyword>
<dbReference type="Proteomes" id="UP000694846">
    <property type="component" value="Unplaced"/>
</dbReference>
<accession>A0A8B8GIM2</accession>
<protein>
    <submittedName>
        <fullName evidence="2">Calcium-transporting ATPase type 2C member 1-like isoform X1</fullName>
    </submittedName>
</protein>
<gene>
    <name evidence="2" type="primary">LOC112692051</name>
</gene>
<dbReference type="OrthoDB" id="3352408at2759"/>
<reference evidence="2" key="1">
    <citation type="submission" date="2025-08" db="UniProtKB">
        <authorList>
            <consortium name="RefSeq"/>
        </authorList>
    </citation>
    <scope>IDENTIFICATION</scope>
    <source>
        <tissue evidence="2">Whole body</tissue>
    </source>
</reference>
<dbReference type="InterPro" id="IPR036412">
    <property type="entry name" value="HAD-like_sf"/>
</dbReference>
<evidence type="ECO:0000313" key="2">
    <source>
        <dbReference type="RefSeq" id="XP_025422357.1"/>
    </source>
</evidence>